<dbReference type="InterPro" id="IPR000504">
    <property type="entry name" value="RRM_dom"/>
</dbReference>
<dbReference type="PANTHER" id="PTHR15608">
    <property type="entry name" value="SPLICING FACTOR U2AF-ASSOCIATED PROTEIN 2"/>
    <property type="match status" value="1"/>
</dbReference>
<dbReference type="Pfam" id="PF00076">
    <property type="entry name" value="RRM_1"/>
    <property type="match status" value="2"/>
</dbReference>
<keyword evidence="10" id="KW-1185">Reference proteome</keyword>
<sequence length="391" mass="44475">MSTEQEAAVIEQEAAIIEKEAAVIEKGPAKPEAAVIPHESAAMKESPDNGQDSTQSVHTNTSFTDPHDGTIYEWDNVQRGWFPKINEDMIAAYTMSYGSCQAQGNLKQEADKPPTHGVCKKRELREESDPSKDISIKKVKNETPAWFEVEEKQNKHVYVSNLPSNTTEQQFIELMRKCGVIAENDDGKPKIKLYRTEDGELKGDGLCTYLKVDSVPYAELILDGYDMDGHKLKVQSAQFQMKGEYDASLKPKKGKKNKKNRADKLVKWKDPFYDRPKHERVVIVKNLFTTKEIAADPLLAVQVKEQIKTECEKCGKVKRAILAERHPEGVVSVMFLEHSDADKCVQMMHHRTFGGRVMDCSLWDGVTCYVTEETEEEQKSRLELWEDYLKK</sequence>
<feature type="region of interest" description="Disordered" evidence="7">
    <location>
        <begin position="42"/>
        <end position="67"/>
    </location>
</feature>
<comment type="caution">
    <text evidence="9">The sequence shown here is derived from an EMBL/GenBank/DDBJ whole genome shotgun (WGS) entry which is preliminary data.</text>
</comment>
<name>A0AAV7JHJ8_9METZ</name>
<evidence type="ECO:0000256" key="2">
    <source>
        <dbReference type="ARBA" id="ARBA00022664"/>
    </source>
</evidence>
<dbReference type="GO" id="GO:0003723">
    <property type="term" value="F:RNA binding"/>
    <property type="evidence" value="ECO:0007669"/>
    <property type="project" value="UniProtKB-UniRule"/>
</dbReference>
<evidence type="ECO:0000259" key="8">
    <source>
        <dbReference type="PROSITE" id="PS50102"/>
    </source>
</evidence>
<evidence type="ECO:0000256" key="5">
    <source>
        <dbReference type="ARBA" id="ARBA00023187"/>
    </source>
</evidence>
<dbReference type="InterPro" id="IPR012677">
    <property type="entry name" value="Nucleotide-bd_a/b_plait_sf"/>
</dbReference>
<evidence type="ECO:0000256" key="4">
    <source>
        <dbReference type="ARBA" id="ARBA00022884"/>
    </source>
</evidence>
<feature type="domain" description="RRM" evidence="8">
    <location>
        <begin position="155"/>
        <end position="239"/>
    </location>
</feature>
<feature type="compositionally biased region" description="Polar residues" evidence="7">
    <location>
        <begin position="48"/>
        <end position="64"/>
    </location>
</feature>
<evidence type="ECO:0000256" key="1">
    <source>
        <dbReference type="ARBA" id="ARBA00007747"/>
    </source>
</evidence>
<evidence type="ECO:0000313" key="9">
    <source>
        <dbReference type="EMBL" id="KAI6648055.1"/>
    </source>
</evidence>
<dbReference type="GO" id="GO:0005686">
    <property type="term" value="C:U2 snRNP"/>
    <property type="evidence" value="ECO:0007669"/>
    <property type="project" value="TreeGrafter"/>
</dbReference>
<dbReference type="InterPro" id="IPR034393">
    <property type="entry name" value="TatSF1-like"/>
</dbReference>
<keyword evidence="2" id="KW-0507">mRNA processing</keyword>
<protein>
    <submittedName>
        <fullName evidence="9">HIV Tat-specific factor 1-like</fullName>
    </submittedName>
</protein>
<dbReference type="InterPro" id="IPR034392">
    <property type="entry name" value="TatSF1-like_RRM1"/>
</dbReference>
<dbReference type="SUPFAM" id="SSF54928">
    <property type="entry name" value="RNA-binding domain, RBD"/>
    <property type="match status" value="1"/>
</dbReference>
<dbReference type="GO" id="GO:0005684">
    <property type="term" value="C:U2-type spliceosomal complex"/>
    <property type="evidence" value="ECO:0007669"/>
    <property type="project" value="TreeGrafter"/>
</dbReference>
<dbReference type="CDD" id="cd12281">
    <property type="entry name" value="RRM1_TatSF1_like"/>
    <property type="match status" value="1"/>
</dbReference>
<keyword evidence="4 6" id="KW-0694">RNA-binding</keyword>
<dbReference type="Proteomes" id="UP001165289">
    <property type="component" value="Unassembled WGS sequence"/>
</dbReference>
<dbReference type="GO" id="GO:0000398">
    <property type="term" value="P:mRNA splicing, via spliceosome"/>
    <property type="evidence" value="ECO:0007669"/>
    <property type="project" value="InterPro"/>
</dbReference>
<comment type="similarity">
    <text evidence="1">Belongs to the HTATSF1 family.</text>
</comment>
<evidence type="ECO:0000256" key="7">
    <source>
        <dbReference type="SAM" id="MobiDB-lite"/>
    </source>
</evidence>
<dbReference type="EMBL" id="JAKMXF010000333">
    <property type="protein sequence ID" value="KAI6648055.1"/>
    <property type="molecule type" value="Genomic_DNA"/>
</dbReference>
<gene>
    <name evidence="9" type="ORF">LOD99_8257</name>
</gene>
<dbReference type="PANTHER" id="PTHR15608:SF0">
    <property type="entry name" value="HIV TAT-SPECIFIC FACTOR 1"/>
    <property type="match status" value="1"/>
</dbReference>
<dbReference type="AlphaFoldDB" id="A0AAV7JHJ8"/>
<keyword evidence="5" id="KW-0508">mRNA splicing</keyword>
<dbReference type="Gene3D" id="3.30.70.330">
    <property type="match status" value="2"/>
</dbReference>
<proteinExistence type="inferred from homology"/>
<keyword evidence="3" id="KW-0677">Repeat</keyword>
<accession>A0AAV7JHJ8</accession>
<dbReference type="FunFam" id="3.30.70.330:FF:000105">
    <property type="entry name" value="HIV Tat-specific factor 1 homolog"/>
    <property type="match status" value="1"/>
</dbReference>
<evidence type="ECO:0000256" key="3">
    <source>
        <dbReference type="ARBA" id="ARBA00022737"/>
    </source>
</evidence>
<dbReference type="InterPro" id="IPR035979">
    <property type="entry name" value="RBD_domain_sf"/>
</dbReference>
<dbReference type="PROSITE" id="PS50102">
    <property type="entry name" value="RRM"/>
    <property type="match status" value="1"/>
</dbReference>
<dbReference type="SMART" id="SM00360">
    <property type="entry name" value="RRM"/>
    <property type="match status" value="2"/>
</dbReference>
<evidence type="ECO:0000256" key="6">
    <source>
        <dbReference type="PROSITE-ProRule" id="PRU00176"/>
    </source>
</evidence>
<reference evidence="9 10" key="1">
    <citation type="journal article" date="2023" name="BMC Biol.">
        <title>The compact genome of the sponge Oopsacas minuta (Hexactinellida) is lacking key metazoan core genes.</title>
        <authorList>
            <person name="Santini S."/>
            <person name="Schenkelaars Q."/>
            <person name="Jourda C."/>
            <person name="Duchesne M."/>
            <person name="Belahbib H."/>
            <person name="Rocher C."/>
            <person name="Selva M."/>
            <person name="Riesgo A."/>
            <person name="Vervoort M."/>
            <person name="Leys S.P."/>
            <person name="Kodjabachian L."/>
            <person name="Le Bivic A."/>
            <person name="Borchiellini C."/>
            <person name="Claverie J.M."/>
            <person name="Renard E."/>
        </authorList>
    </citation>
    <scope>NUCLEOTIDE SEQUENCE [LARGE SCALE GENOMIC DNA]</scope>
    <source>
        <strain evidence="9">SPO-2</strain>
    </source>
</reference>
<organism evidence="9 10">
    <name type="scientific">Oopsacas minuta</name>
    <dbReference type="NCBI Taxonomy" id="111878"/>
    <lineage>
        <taxon>Eukaryota</taxon>
        <taxon>Metazoa</taxon>
        <taxon>Porifera</taxon>
        <taxon>Hexactinellida</taxon>
        <taxon>Hexasterophora</taxon>
        <taxon>Lyssacinosida</taxon>
        <taxon>Leucopsacidae</taxon>
        <taxon>Oopsacas</taxon>
    </lineage>
</organism>
<evidence type="ECO:0000313" key="10">
    <source>
        <dbReference type="Proteomes" id="UP001165289"/>
    </source>
</evidence>